<dbReference type="PANTHER" id="PTHR43767:SF1">
    <property type="entry name" value="NONRIBOSOMAL PEPTIDE SYNTHASE PES1 (EUROFUNG)-RELATED"/>
    <property type="match status" value="1"/>
</dbReference>
<dbReference type="EMBL" id="JALGAR010000001">
    <property type="protein sequence ID" value="MCI4656242.1"/>
    <property type="molecule type" value="Genomic_DNA"/>
</dbReference>
<keyword evidence="5" id="KW-1185">Reference proteome</keyword>
<dbReference type="Proteomes" id="UP001165341">
    <property type="component" value="Unassembled WGS sequence"/>
</dbReference>
<evidence type="ECO:0000256" key="1">
    <source>
        <dbReference type="SAM" id="MobiDB-lite"/>
    </source>
</evidence>
<dbReference type="InterPro" id="IPR025110">
    <property type="entry name" value="AMP-bd_C"/>
</dbReference>
<dbReference type="RefSeq" id="WP_243011639.1">
    <property type="nucleotide sequence ID" value="NZ_JALGAR010000001.1"/>
</dbReference>
<organism evidence="4 5">
    <name type="scientific">Cryobacterium zhongshanensis</name>
    <dbReference type="NCBI Taxonomy" id="2928153"/>
    <lineage>
        <taxon>Bacteria</taxon>
        <taxon>Bacillati</taxon>
        <taxon>Actinomycetota</taxon>
        <taxon>Actinomycetes</taxon>
        <taxon>Micrococcales</taxon>
        <taxon>Microbacteriaceae</taxon>
        <taxon>Cryobacterium</taxon>
    </lineage>
</organism>
<dbReference type="PANTHER" id="PTHR43767">
    <property type="entry name" value="LONG-CHAIN-FATTY-ACID--COA LIGASE"/>
    <property type="match status" value="1"/>
</dbReference>
<accession>A0AA41UDS0</accession>
<dbReference type="Pfam" id="PF13193">
    <property type="entry name" value="AMP-binding_C"/>
    <property type="match status" value="1"/>
</dbReference>
<dbReference type="Gene3D" id="3.40.50.12780">
    <property type="entry name" value="N-terminal domain of ligase-like"/>
    <property type="match status" value="1"/>
</dbReference>
<comment type="caution">
    <text evidence="4">The sequence shown here is derived from an EMBL/GenBank/DDBJ whole genome shotgun (WGS) entry which is preliminary data.</text>
</comment>
<dbReference type="SUPFAM" id="SSF56801">
    <property type="entry name" value="Acetyl-CoA synthetase-like"/>
    <property type="match status" value="1"/>
</dbReference>
<dbReference type="InterPro" id="IPR042099">
    <property type="entry name" value="ANL_N_sf"/>
</dbReference>
<feature type="region of interest" description="Disordered" evidence="1">
    <location>
        <begin position="29"/>
        <end position="58"/>
    </location>
</feature>
<evidence type="ECO:0000313" key="5">
    <source>
        <dbReference type="Proteomes" id="UP001165341"/>
    </source>
</evidence>
<dbReference type="InterPro" id="IPR000873">
    <property type="entry name" value="AMP-dep_synth/lig_dom"/>
</dbReference>
<reference evidence="4" key="1">
    <citation type="submission" date="2022-03" db="EMBL/GenBank/DDBJ databases">
        <title>Cryobacterium sp. nov. strain ZS14-85, isolated from Antarctic soil.</title>
        <authorList>
            <person name="Li J."/>
            <person name="Niu G."/>
        </authorList>
    </citation>
    <scope>NUCLEOTIDE SEQUENCE</scope>
    <source>
        <strain evidence="4">ZS14-85</strain>
    </source>
</reference>
<sequence length="471" mass="47880">MLRVVPVDRPLDLLDLLREALSGRGDALLPVPVLTPTLPETDASRASSAESDASRASFAGTHQARLARNGATGARVPVSASLPVTSPVPGTVPDGTVVVIETSGSTGVPKRVLLGAPALRASAAASSAALGGPGQWLLALPAHYVAGVQVLIRSLEAGTTPVVLAPGHFDPAEFLAAATRLTAPLRYTSLVPVQLARLLDAVDAAAADAAPHDGGAVGAADEAAGPLALLRRFTAILVGGQAVPPELIARSAAHGITVVRTYGSSETAGGCCYNGRPIGDTVVRVVAGELEISGSVLADGYLDDPLRTHDRFTEENGVRWYRTGDLGEVDAVTGLVRVLGRADNVIISGGEKVSLDAVERVVRALPGFADAVVIGATDARWGQVPVVAVPGSHAEAPTRSAVEDSPASWAAAPSVSPETSATQLAVVKDAVASVLGKAARPAQLLLVAEIPVLASGKPDRRALQRLAETGS</sequence>
<gene>
    <name evidence="4" type="ORF">MQH31_00215</name>
</gene>
<dbReference type="GO" id="GO:0016878">
    <property type="term" value="F:acid-thiol ligase activity"/>
    <property type="evidence" value="ECO:0007669"/>
    <property type="project" value="UniProtKB-ARBA"/>
</dbReference>
<protein>
    <submittedName>
        <fullName evidence="4">AMP-binding protein</fullName>
    </submittedName>
</protein>
<evidence type="ECO:0000259" key="2">
    <source>
        <dbReference type="Pfam" id="PF00501"/>
    </source>
</evidence>
<dbReference type="Pfam" id="PF00501">
    <property type="entry name" value="AMP-binding"/>
    <property type="match status" value="1"/>
</dbReference>
<evidence type="ECO:0000313" key="4">
    <source>
        <dbReference type="EMBL" id="MCI4656242.1"/>
    </source>
</evidence>
<dbReference type="InterPro" id="IPR050237">
    <property type="entry name" value="ATP-dep_AMP-bd_enzyme"/>
</dbReference>
<dbReference type="InterPro" id="IPR045851">
    <property type="entry name" value="AMP-bd_C_sf"/>
</dbReference>
<name>A0AA41UDS0_9MICO</name>
<proteinExistence type="predicted"/>
<dbReference type="AlphaFoldDB" id="A0AA41UDS0"/>
<feature type="domain" description="AMP-dependent synthetase/ligase" evidence="2">
    <location>
        <begin position="74"/>
        <end position="278"/>
    </location>
</feature>
<dbReference type="Gene3D" id="3.30.300.30">
    <property type="match status" value="1"/>
</dbReference>
<evidence type="ECO:0000259" key="3">
    <source>
        <dbReference type="Pfam" id="PF13193"/>
    </source>
</evidence>
<feature type="domain" description="AMP-binding enzyme C-terminal" evidence="3">
    <location>
        <begin position="358"/>
        <end position="457"/>
    </location>
</feature>